<evidence type="ECO:0000259" key="2">
    <source>
        <dbReference type="Pfam" id="PF02371"/>
    </source>
</evidence>
<dbReference type="GO" id="GO:0004803">
    <property type="term" value="F:transposase activity"/>
    <property type="evidence" value="ECO:0007669"/>
    <property type="project" value="InterPro"/>
</dbReference>
<dbReference type="GO" id="GO:0006313">
    <property type="term" value="P:DNA transposition"/>
    <property type="evidence" value="ECO:0007669"/>
    <property type="project" value="InterPro"/>
</dbReference>
<dbReference type="Pfam" id="PF01548">
    <property type="entry name" value="DEDD_Tnp_IS110"/>
    <property type="match status" value="1"/>
</dbReference>
<feature type="domain" description="Transposase IS116/IS110/IS902 C-terminal" evidence="2">
    <location>
        <begin position="205"/>
        <end position="291"/>
    </location>
</feature>
<dbReference type="Pfam" id="PF02371">
    <property type="entry name" value="Transposase_20"/>
    <property type="match status" value="1"/>
</dbReference>
<evidence type="ECO:0000313" key="4">
    <source>
        <dbReference type="Proteomes" id="UP000183040"/>
    </source>
</evidence>
<dbReference type="GO" id="GO:0003677">
    <property type="term" value="F:DNA binding"/>
    <property type="evidence" value="ECO:0007669"/>
    <property type="project" value="InterPro"/>
</dbReference>
<dbReference type="InterPro" id="IPR003346">
    <property type="entry name" value="Transposase_20"/>
</dbReference>
<protein>
    <submittedName>
        <fullName evidence="3">Transposase</fullName>
    </submittedName>
</protein>
<dbReference type="AlphaFoldDB" id="A0A1H4GP17"/>
<dbReference type="Proteomes" id="UP000183040">
    <property type="component" value="Unassembled WGS sequence"/>
</dbReference>
<gene>
    <name evidence="3" type="ORF">SAMN04487924_13323</name>
</gene>
<proteinExistence type="predicted"/>
<dbReference type="RefSeq" id="WP_074708286.1">
    <property type="nucleotide sequence ID" value="NZ_FNRP01000033.1"/>
</dbReference>
<organism evidence="3 4">
    <name type="scientific">Bacteroides xylanisolvens</name>
    <dbReference type="NCBI Taxonomy" id="371601"/>
    <lineage>
        <taxon>Bacteria</taxon>
        <taxon>Pseudomonadati</taxon>
        <taxon>Bacteroidota</taxon>
        <taxon>Bacteroidia</taxon>
        <taxon>Bacteroidales</taxon>
        <taxon>Bacteroidaceae</taxon>
        <taxon>Bacteroides</taxon>
    </lineage>
</organism>
<sequence>MEKKWFIGIDISKKTLDVVIYVPTKKHADETNYERFLNKEEGYKSLLCWLKKKNMAKKRLVISMENTGIYSFDLCLFLEAASIDYCSFNPLHLKRSLGLVRGKNDRVDAERIAYFAYLHRDELSYSKLSGSSIIRLRDFAAERKRFVKQQAEYKGFLTDRKDCEITSTIERAAHMVKILDEEIASVEEEMLQIINSDPSILRNYELLNSIKGIGTINAMNTIIHTNNFQAFETARQYACYLGIAPFEHSSGTSIKGKTRVYPTGAKLLKADLSQAANSAIVWDKEMKEYYERKRKEGKAYGVVLNAVKFKLVGRMFAVVKRGTPFVELMTYKK</sequence>
<name>A0A1H4GP17_9BACE</name>
<reference evidence="3 4" key="1">
    <citation type="submission" date="2016-10" db="EMBL/GenBank/DDBJ databases">
        <authorList>
            <person name="de Groot N.N."/>
        </authorList>
    </citation>
    <scope>NUCLEOTIDE SEQUENCE [LARGE SCALE GENOMIC DNA]</scope>
    <source>
        <strain evidence="3 4">NLAE-zl-G339</strain>
    </source>
</reference>
<accession>A0A1H4GP17</accession>
<dbReference type="InterPro" id="IPR002525">
    <property type="entry name" value="Transp_IS110-like_N"/>
</dbReference>
<feature type="domain" description="Transposase IS110-like N-terminal" evidence="1">
    <location>
        <begin position="7"/>
        <end position="153"/>
    </location>
</feature>
<dbReference type="PANTHER" id="PTHR33055:SF3">
    <property type="entry name" value="PUTATIVE TRANSPOSASE FOR IS117-RELATED"/>
    <property type="match status" value="1"/>
</dbReference>
<evidence type="ECO:0000313" key="3">
    <source>
        <dbReference type="EMBL" id="SEB11334.1"/>
    </source>
</evidence>
<dbReference type="NCBIfam" id="NF033542">
    <property type="entry name" value="transpos_IS110"/>
    <property type="match status" value="1"/>
</dbReference>
<dbReference type="PANTHER" id="PTHR33055">
    <property type="entry name" value="TRANSPOSASE FOR INSERTION SEQUENCE ELEMENT IS1111A"/>
    <property type="match status" value="1"/>
</dbReference>
<dbReference type="EMBL" id="FNRP01000033">
    <property type="protein sequence ID" value="SEB11334.1"/>
    <property type="molecule type" value="Genomic_DNA"/>
</dbReference>
<evidence type="ECO:0000259" key="1">
    <source>
        <dbReference type="Pfam" id="PF01548"/>
    </source>
</evidence>
<dbReference type="InterPro" id="IPR047650">
    <property type="entry name" value="Transpos_IS110"/>
</dbReference>